<comment type="caution">
    <text evidence="1">The sequence shown here is derived from an EMBL/GenBank/DDBJ whole genome shotgun (WGS) entry which is preliminary data.</text>
</comment>
<dbReference type="AlphaFoldDB" id="A0AAW8NDL7"/>
<organism evidence="1 2">
    <name type="scientific">Pseudarthrobacter oxydans</name>
    <name type="common">Arthrobacter oxydans</name>
    <dbReference type="NCBI Taxonomy" id="1671"/>
    <lineage>
        <taxon>Bacteria</taxon>
        <taxon>Bacillati</taxon>
        <taxon>Actinomycetota</taxon>
        <taxon>Actinomycetes</taxon>
        <taxon>Micrococcales</taxon>
        <taxon>Micrococcaceae</taxon>
        <taxon>Pseudarthrobacter</taxon>
    </lineage>
</organism>
<dbReference type="GeneID" id="97424659"/>
<protein>
    <submittedName>
        <fullName evidence="1">Uncharacterized protein</fullName>
    </submittedName>
</protein>
<dbReference type="RefSeq" id="WP_310114812.1">
    <property type="nucleotide sequence ID" value="NZ_JAVDTN010000032.1"/>
</dbReference>
<dbReference type="EMBL" id="JAVDWN010000010">
    <property type="protein sequence ID" value="MDR7164810.1"/>
    <property type="molecule type" value="Genomic_DNA"/>
</dbReference>
<evidence type="ECO:0000313" key="1">
    <source>
        <dbReference type="EMBL" id="MDR7164810.1"/>
    </source>
</evidence>
<reference evidence="1" key="1">
    <citation type="submission" date="2023-07" db="EMBL/GenBank/DDBJ databases">
        <title>Sorghum-associated microbial communities from plants grown in Nebraska, USA.</title>
        <authorList>
            <person name="Schachtman D."/>
        </authorList>
    </citation>
    <scope>NUCLEOTIDE SEQUENCE</scope>
    <source>
        <strain evidence="1">BE261</strain>
    </source>
</reference>
<gene>
    <name evidence="1" type="ORF">J2X12_002848</name>
</gene>
<dbReference type="Proteomes" id="UP001262032">
    <property type="component" value="Unassembled WGS sequence"/>
</dbReference>
<name>A0AAW8NDL7_PSEOX</name>
<proteinExistence type="predicted"/>
<accession>A0AAW8NDL7</accession>
<evidence type="ECO:0000313" key="2">
    <source>
        <dbReference type="Proteomes" id="UP001262032"/>
    </source>
</evidence>
<sequence>MSTTINNIFNNKTLTIDRDGDDVELTSSAAFTSALFKRDDLLEALKAEGHLEDALPKGVKYRPELLCYEVNGVRVPGDTAEGLRARGLAHLAVAKYIDEQDSLAASAAKELERRRDHIVFRHAAGLGAYRYSELDVNGKYIVDTIRELEDKVGK</sequence>